<proteinExistence type="predicted"/>
<sequence>VTIIRENNDEDKFGTFAQLMGRLLDVAELLYQLLRYKLRREQQWEEEMRMEIEQNLFMPFEFDCEFKDERQ</sequence>
<protein>
    <submittedName>
        <fullName evidence="1">Uncharacterized protein</fullName>
    </submittedName>
</protein>
<accession>A0A382F3F7</accession>
<reference evidence="1" key="1">
    <citation type="submission" date="2018-05" db="EMBL/GenBank/DDBJ databases">
        <authorList>
            <person name="Lanie J.A."/>
            <person name="Ng W.-L."/>
            <person name="Kazmierczak K.M."/>
            <person name="Andrzejewski T.M."/>
            <person name="Davidsen T.M."/>
            <person name="Wayne K.J."/>
            <person name="Tettelin H."/>
            <person name="Glass J.I."/>
            <person name="Rusch D."/>
            <person name="Podicherti R."/>
            <person name="Tsui H.-C.T."/>
            <person name="Winkler M.E."/>
        </authorList>
    </citation>
    <scope>NUCLEOTIDE SEQUENCE</scope>
</reference>
<dbReference type="AlphaFoldDB" id="A0A382F3F7"/>
<dbReference type="EMBL" id="UINC01047804">
    <property type="protein sequence ID" value="SVB57528.1"/>
    <property type="molecule type" value="Genomic_DNA"/>
</dbReference>
<organism evidence="1">
    <name type="scientific">marine metagenome</name>
    <dbReference type="NCBI Taxonomy" id="408172"/>
    <lineage>
        <taxon>unclassified sequences</taxon>
        <taxon>metagenomes</taxon>
        <taxon>ecological metagenomes</taxon>
    </lineage>
</organism>
<feature type="non-terminal residue" evidence="1">
    <location>
        <position position="1"/>
    </location>
</feature>
<evidence type="ECO:0000313" key="1">
    <source>
        <dbReference type="EMBL" id="SVB57528.1"/>
    </source>
</evidence>
<gene>
    <name evidence="1" type="ORF">METZ01_LOCUS210382</name>
</gene>
<name>A0A382F3F7_9ZZZZ</name>